<dbReference type="AlphaFoldDB" id="A0A540W4S8"/>
<accession>A0A540W4S8</accession>
<evidence type="ECO:0000259" key="1">
    <source>
        <dbReference type="PROSITE" id="PS51462"/>
    </source>
</evidence>
<dbReference type="InterPro" id="IPR015797">
    <property type="entry name" value="NUDIX_hydrolase-like_dom_sf"/>
</dbReference>
<keyword evidence="3" id="KW-1185">Reference proteome</keyword>
<dbReference type="RefSeq" id="WP_141634013.1">
    <property type="nucleotide sequence ID" value="NZ_VIGB01000003.1"/>
</dbReference>
<protein>
    <submittedName>
        <fullName evidence="2">NUDIX hydrolase</fullName>
    </submittedName>
</protein>
<dbReference type="SUPFAM" id="SSF55811">
    <property type="entry name" value="Nudix"/>
    <property type="match status" value="1"/>
</dbReference>
<feature type="domain" description="Nudix hydrolase" evidence="1">
    <location>
        <begin position="85"/>
        <end position="211"/>
    </location>
</feature>
<proteinExistence type="predicted"/>
<dbReference type="Gene3D" id="3.90.79.10">
    <property type="entry name" value="Nucleoside Triphosphate Pyrophosphohydrolase"/>
    <property type="match status" value="1"/>
</dbReference>
<keyword evidence="2" id="KW-0378">Hydrolase</keyword>
<evidence type="ECO:0000313" key="3">
    <source>
        <dbReference type="Proteomes" id="UP000319103"/>
    </source>
</evidence>
<dbReference type="CDD" id="cd03424">
    <property type="entry name" value="NUDIX_ADPRase_Nudt5_UGPPase_Nudt14"/>
    <property type="match status" value="1"/>
</dbReference>
<dbReference type="PROSITE" id="PS51462">
    <property type="entry name" value="NUDIX"/>
    <property type="match status" value="1"/>
</dbReference>
<dbReference type="OrthoDB" id="5292471at2"/>
<dbReference type="InterPro" id="IPR000086">
    <property type="entry name" value="NUDIX_hydrolase_dom"/>
</dbReference>
<gene>
    <name evidence="2" type="ORF">E6W39_15420</name>
</gene>
<dbReference type="EMBL" id="VIGB01000003">
    <property type="protein sequence ID" value="TQF03364.1"/>
    <property type="molecule type" value="Genomic_DNA"/>
</dbReference>
<dbReference type="GO" id="GO:0016787">
    <property type="term" value="F:hydrolase activity"/>
    <property type="evidence" value="ECO:0007669"/>
    <property type="project" value="UniProtKB-KW"/>
</dbReference>
<dbReference type="Proteomes" id="UP000319103">
    <property type="component" value="Unassembled WGS sequence"/>
</dbReference>
<name>A0A540W4S8_9ACTN</name>
<organism evidence="2 3">
    <name type="scientific">Kitasatospora acidiphila</name>
    <dbReference type="NCBI Taxonomy" id="2567942"/>
    <lineage>
        <taxon>Bacteria</taxon>
        <taxon>Bacillati</taxon>
        <taxon>Actinomycetota</taxon>
        <taxon>Actinomycetes</taxon>
        <taxon>Kitasatosporales</taxon>
        <taxon>Streptomycetaceae</taxon>
        <taxon>Kitasatospora</taxon>
    </lineage>
</organism>
<dbReference type="Pfam" id="PF00293">
    <property type="entry name" value="NUDIX"/>
    <property type="match status" value="1"/>
</dbReference>
<evidence type="ECO:0000313" key="2">
    <source>
        <dbReference type="EMBL" id="TQF03364.1"/>
    </source>
</evidence>
<comment type="caution">
    <text evidence="2">The sequence shown here is derived from an EMBL/GenBank/DDBJ whole genome shotgun (WGS) entry which is preliminary data.</text>
</comment>
<sequence length="223" mass="23932">MDRYAQLRTDRPELFRNDPDGIQILTTPAEAAAAEQAVRDRGGTAPVAAAQSGVVYADPYVTLLRDPVRFPGGGLGLHLRMLGTAGAPGVVVLPVLPDGVLLLEHYRHATRSWHLEAPRGYGEPGADDEQNARRELAEELGARADELLPLGRLHPDTGLVAGHVVLYAARLTGHGEVEHAEGIRRAVRFSFAEAERLVADGRITDGFTVAVLYRARLAGLLGS</sequence>
<reference evidence="2 3" key="1">
    <citation type="submission" date="2019-06" db="EMBL/GenBank/DDBJ databases">
        <title>Description of Kitasatospora acidophila sp. nov. isolated from pine grove soil, and reclassification of Streptomyces novaecaesareae to Kitasatospora novaeceasareae comb. nov.</title>
        <authorList>
            <person name="Kim M.J."/>
        </authorList>
    </citation>
    <scope>NUCLEOTIDE SEQUENCE [LARGE SCALE GENOMIC DNA]</scope>
    <source>
        <strain evidence="2 3">MMS16-CNU292</strain>
    </source>
</reference>